<keyword evidence="1" id="KW-0472">Membrane</keyword>
<feature type="transmembrane region" description="Helical" evidence="1">
    <location>
        <begin position="50"/>
        <end position="70"/>
    </location>
</feature>
<accession>A0A6M0JTY1</accession>
<feature type="transmembrane region" description="Helical" evidence="1">
    <location>
        <begin position="12"/>
        <end position="38"/>
    </location>
</feature>
<evidence type="ECO:0000256" key="1">
    <source>
        <dbReference type="SAM" id="Phobius"/>
    </source>
</evidence>
<dbReference type="Pfam" id="PF13795">
    <property type="entry name" value="HupE_UreJ_2"/>
    <property type="match status" value="1"/>
</dbReference>
<proteinExistence type="predicted"/>
<dbReference type="EMBL" id="JAAIJQ010000006">
    <property type="protein sequence ID" value="NEV60978.1"/>
    <property type="molecule type" value="Genomic_DNA"/>
</dbReference>
<keyword evidence="1" id="KW-0812">Transmembrane</keyword>
<keyword evidence="1" id="KW-1133">Transmembrane helix</keyword>
<gene>
    <name evidence="2" type="ORF">G3446_03535</name>
</gene>
<sequence>MDYQPAASVTLALAVLGWVSVPIPPIEASIALSIAFVAREAILPQASRRHGFWLVAAFGLLHGLGFASALAEIGVDPRHLLLSLLVFNVGVELGQLLFIGGVLGAMMAARRILVMDSRRLRSATAFGLGTLGMVWTFERVTGFL</sequence>
<dbReference type="Proteomes" id="UP000483379">
    <property type="component" value="Unassembled WGS sequence"/>
</dbReference>
<dbReference type="InterPro" id="IPR032809">
    <property type="entry name" value="Put_HupE_UreJ"/>
</dbReference>
<dbReference type="AlphaFoldDB" id="A0A6M0JTY1"/>
<organism evidence="2 3">
    <name type="scientific">Thiorhodococcus minor</name>
    <dbReference type="NCBI Taxonomy" id="57489"/>
    <lineage>
        <taxon>Bacteria</taxon>
        <taxon>Pseudomonadati</taxon>
        <taxon>Pseudomonadota</taxon>
        <taxon>Gammaproteobacteria</taxon>
        <taxon>Chromatiales</taxon>
        <taxon>Chromatiaceae</taxon>
        <taxon>Thiorhodococcus</taxon>
    </lineage>
</organism>
<name>A0A6M0JTY1_9GAMM</name>
<protein>
    <submittedName>
        <fullName evidence="2">HupE/UreJ family protein</fullName>
    </submittedName>
</protein>
<evidence type="ECO:0000313" key="3">
    <source>
        <dbReference type="Proteomes" id="UP000483379"/>
    </source>
</evidence>
<evidence type="ECO:0000313" key="2">
    <source>
        <dbReference type="EMBL" id="NEV60978.1"/>
    </source>
</evidence>
<comment type="caution">
    <text evidence="2">The sequence shown here is derived from an EMBL/GenBank/DDBJ whole genome shotgun (WGS) entry which is preliminary data.</text>
</comment>
<dbReference type="RefSeq" id="WP_164451023.1">
    <property type="nucleotide sequence ID" value="NZ_JAAIJQ010000006.1"/>
</dbReference>
<keyword evidence="3" id="KW-1185">Reference proteome</keyword>
<reference evidence="2 3" key="1">
    <citation type="submission" date="2020-02" db="EMBL/GenBank/DDBJ databases">
        <title>Genome sequences of Thiorhodococcus mannitoliphagus and Thiorhodococcus minor, purple sulfur photosynthetic bacteria in the gammaproteobacterial family, Chromatiaceae.</title>
        <authorList>
            <person name="Aviles F.A."/>
            <person name="Meyer T.E."/>
            <person name="Kyndt J.A."/>
        </authorList>
    </citation>
    <scope>NUCLEOTIDE SEQUENCE [LARGE SCALE GENOMIC DNA]</scope>
    <source>
        <strain evidence="2 3">DSM 11518</strain>
    </source>
</reference>
<feature type="transmembrane region" description="Helical" evidence="1">
    <location>
        <begin position="82"/>
        <end position="108"/>
    </location>
</feature>